<gene>
    <name evidence="1" type="ORF">BDBG_18090</name>
</gene>
<dbReference type="EMBL" id="GG657507">
    <property type="protein sequence ID" value="OAT14571.1"/>
    <property type="molecule type" value="Genomic_DNA"/>
</dbReference>
<dbReference type="Proteomes" id="UP000002038">
    <property type="component" value="Unassembled WGS sequence"/>
</dbReference>
<keyword evidence="2" id="KW-1185">Reference proteome</keyword>
<protein>
    <submittedName>
        <fullName evidence="1">Uncharacterized protein</fullName>
    </submittedName>
</protein>
<name>A0A179V5D6_BLAGS</name>
<dbReference type="RefSeq" id="XP_031581533.1">
    <property type="nucleotide sequence ID" value="XM_031725676.1"/>
</dbReference>
<sequence length="178" mass="19670">SSHIDRFTSVNDYDFNVESLIENLKNIIIKELSVLYVTESSASLSALSVSFSVTLSQSSTPVTVSDSLTFTTSIPAISTSATSALSDSAVSAFIISSPCFKKMLYRLNKSCFSAKDIHVFRNRNTDVILFYTHRFASVSEIILIEDDNAVKTILSHSQASFITFSLFSVRKIVHILSY</sequence>
<evidence type="ECO:0000313" key="2">
    <source>
        <dbReference type="Proteomes" id="UP000002038"/>
    </source>
</evidence>
<feature type="non-terminal residue" evidence="1">
    <location>
        <position position="178"/>
    </location>
</feature>
<organism evidence="1 2">
    <name type="scientific">Blastomyces gilchristii (strain SLH14081)</name>
    <name type="common">Blastomyces dermatitidis</name>
    <dbReference type="NCBI Taxonomy" id="559298"/>
    <lineage>
        <taxon>Eukaryota</taxon>
        <taxon>Fungi</taxon>
        <taxon>Dikarya</taxon>
        <taxon>Ascomycota</taxon>
        <taxon>Pezizomycotina</taxon>
        <taxon>Eurotiomycetes</taxon>
        <taxon>Eurotiomycetidae</taxon>
        <taxon>Onygenales</taxon>
        <taxon>Ajellomycetaceae</taxon>
        <taxon>Blastomyces</taxon>
    </lineage>
</organism>
<reference evidence="2" key="1">
    <citation type="journal article" date="2015" name="PLoS Genet.">
        <title>The dynamic genome and transcriptome of the human fungal pathogen Blastomyces and close relative Emmonsia.</title>
        <authorList>
            <person name="Munoz J.F."/>
            <person name="Gauthier G.M."/>
            <person name="Desjardins C.A."/>
            <person name="Gallo J.E."/>
            <person name="Holder J."/>
            <person name="Sullivan T.D."/>
            <person name="Marty A.J."/>
            <person name="Carmen J.C."/>
            <person name="Chen Z."/>
            <person name="Ding L."/>
            <person name="Gujja S."/>
            <person name="Magrini V."/>
            <person name="Misas E."/>
            <person name="Mitreva M."/>
            <person name="Priest M."/>
            <person name="Saif S."/>
            <person name="Whiston E.A."/>
            <person name="Young S."/>
            <person name="Zeng Q."/>
            <person name="Goldman W.E."/>
            <person name="Mardis E.R."/>
            <person name="Taylor J.W."/>
            <person name="McEwen J.G."/>
            <person name="Clay O.K."/>
            <person name="Klein B.S."/>
            <person name="Cuomo C.A."/>
        </authorList>
    </citation>
    <scope>NUCLEOTIDE SEQUENCE [LARGE SCALE GENOMIC DNA]</scope>
    <source>
        <strain evidence="2">SLH14081</strain>
    </source>
</reference>
<dbReference type="AlphaFoldDB" id="A0A179V5D6"/>
<dbReference type="KEGG" id="bgh:BDBG_18090"/>
<dbReference type="GeneID" id="42529571"/>
<accession>A0A179V5D6</accession>
<evidence type="ECO:0000313" key="1">
    <source>
        <dbReference type="EMBL" id="OAT14571.1"/>
    </source>
</evidence>
<dbReference type="VEuPathDB" id="FungiDB:BDBG_18090"/>
<feature type="non-terminal residue" evidence="1">
    <location>
        <position position="1"/>
    </location>
</feature>
<proteinExistence type="predicted"/>